<dbReference type="OrthoDB" id="2142040at2759"/>
<dbReference type="Proteomes" id="UP000887568">
    <property type="component" value="Unplaced"/>
</dbReference>
<feature type="region of interest" description="Disordered" evidence="1">
    <location>
        <begin position="118"/>
        <end position="150"/>
    </location>
</feature>
<evidence type="ECO:0000256" key="1">
    <source>
        <dbReference type="SAM" id="MobiDB-lite"/>
    </source>
</evidence>
<evidence type="ECO:0000259" key="2">
    <source>
        <dbReference type="Pfam" id="PF12248"/>
    </source>
</evidence>
<proteinExistence type="predicted"/>
<evidence type="ECO:0000313" key="4">
    <source>
        <dbReference type="Proteomes" id="UP000887568"/>
    </source>
</evidence>
<dbReference type="PANTHER" id="PTHR36695:SF12">
    <property type="entry name" value="AGAP008648-PA"/>
    <property type="match status" value="1"/>
</dbReference>
<reference evidence="3" key="1">
    <citation type="submission" date="2022-11" db="UniProtKB">
        <authorList>
            <consortium name="EnsemblMetazoa"/>
        </authorList>
    </citation>
    <scope>IDENTIFICATION</scope>
</reference>
<dbReference type="EnsemblMetazoa" id="XM_038199454.1">
    <property type="protein sequence ID" value="XP_038055382.1"/>
    <property type="gene ID" value="LOC119727543"/>
</dbReference>
<feature type="compositionally biased region" description="Polar residues" evidence="1">
    <location>
        <begin position="141"/>
        <end position="150"/>
    </location>
</feature>
<feature type="domain" description="Farnesoic acid O-methyl transferase" evidence="2">
    <location>
        <begin position="409"/>
        <end position="536"/>
    </location>
</feature>
<protein>
    <recommendedName>
        <fullName evidence="2">Farnesoic acid O-methyl transferase domain-containing protein</fullName>
    </recommendedName>
</protein>
<name>A0A913ZV03_PATMI</name>
<dbReference type="InterPro" id="IPR022041">
    <property type="entry name" value="Methyltransf_FA"/>
</dbReference>
<sequence length="546" mass="59266">MRLYWYRVGSYFRMSPTSDIFLLCFITVVSLQAVAGCVCYVGQQSNQRKLTSSWVVLSRDPCGCSGFVPGGFNAKRSRPVWRHYPQAHTRTPGPIFTTGETDDSVKVKLRLGCPDAIAPNTEEAPTAAGIGTTPDIDENSNTEPIPNDATKTISQGVTESTLNIMTKSIPNITTELTPNIATKSIPNIATESTPNILTKSVPNIATESTPNIVTKSIPNIATESTPNILTKSVPNIATESTPNIVTKSIPNIATESTPNIVTKSVPNIATESTPNIGTKSIPNIATESTPNIGTKSVPNVATESTPNLATKFIPNSATEFDLKLATEIFPNLSATEPNIVTKSVPNVSATESTPNLATKSIPNIATEESDPRMATSASKATNEPPFDPEAPCESWVYHTTLNTYTYVFPFAAFDPDQEFFVKFGVRTGTTALLALTVTDKNPQGLEEELYEIVIDYEFSGTSGIRRCKDCESLVSATDAKDRLDEDAYKYYWLRYRGGLVQVGRRGETESFMTWQDDAPLSVRYLGLASNGWDSGWKMCEGMVGTK</sequence>
<keyword evidence="4" id="KW-1185">Reference proteome</keyword>
<organism evidence="3 4">
    <name type="scientific">Patiria miniata</name>
    <name type="common">Bat star</name>
    <name type="synonym">Asterina miniata</name>
    <dbReference type="NCBI Taxonomy" id="46514"/>
    <lineage>
        <taxon>Eukaryota</taxon>
        <taxon>Metazoa</taxon>
        <taxon>Echinodermata</taxon>
        <taxon>Eleutherozoa</taxon>
        <taxon>Asterozoa</taxon>
        <taxon>Asteroidea</taxon>
        <taxon>Valvatacea</taxon>
        <taxon>Valvatida</taxon>
        <taxon>Asterinidae</taxon>
        <taxon>Patiria</taxon>
    </lineage>
</organism>
<dbReference type="PANTHER" id="PTHR36695">
    <property type="entry name" value="AGAP008648-PA"/>
    <property type="match status" value="1"/>
</dbReference>
<dbReference type="AlphaFoldDB" id="A0A913ZV03"/>
<dbReference type="RefSeq" id="XP_038055382.1">
    <property type="nucleotide sequence ID" value="XM_038199454.1"/>
</dbReference>
<dbReference type="Pfam" id="PF12248">
    <property type="entry name" value="Methyltransf_FA"/>
    <property type="match status" value="1"/>
</dbReference>
<accession>A0A913ZV03</accession>
<evidence type="ECO:0000313" key="3">
    <source>
        <dbReference type="EnsemblMetazoa" id="XP_038055382.1"/>
    </source>
</evidence>
<dbReference type="GeneID" id="119727543"/>
<feature type="region of interest" description="Disordered" evidence="1">
    <location>
        <begin position="365"/>
        <end position="386"/>
    </location>
</feature>